<dbReference type="InterPro" id="IPR045840">
    <property type="entry name" value="Ariadne"/>
</dbReference>
<dbReference type="InterPro" id="IPR001841">
    <property type="entry name" value="Znf_RING"/>
</dbReference>
<feature type="region of interest" description="Disordered" evidence="11">
    <location>
        <begin position="1"/>
        <end position="35"/>
    </location>
</feature>
<evidence type="ECO:0000313" key="15">
    <source>
        <dbReference type="Proteomes" id="UP000751190"/>
    </source>
</evidence>
<sequence>MADDESEMLFDNSCDDASDAEEDDDDYSEFEQPSLAQAPRPFRCLRPDDLREMQAAAVKRVAETLCCEPSDATVLLRSFKWDAERVISSYFENPEGVLEKAGVCGSSNRAVIDAAAAQPYQCPICLEMVTAFSALGCGHRACTPCYSAYVGHKIDDEGTAAVRARCPLVKCRVQLTDALVNALATDAQRARYAVYLERAFVDDHPRLAWCPAPSCTHAILMVQPADGAPLTGAARVACACGEVFCFACLRDDHSPATCEQLRLWLIKCKDDSETYNWLQANTRACPACKTSVEKSGGCNHMTCRHASCGHEWCWVCAGPWKEHSGNFYTCNRFKETDDEEVKRKDLSKAALERYLHYYSRYINHHSSLMLEEKTRQAMEDKIAEMQALGSNWLDGQYLKEATESLIACRHALQYTYVYAFYLPADNHKELFQMAQRDLEMTTEDLSAEIEKPVEQIVRLTVLHHQQMSERRLANLFNAVEAHRVAEAQAALEAAHVPGALSRPQSQA</sequence>
<comment type="catalytic activity">
    <reaction evidence="1">
        <text>[E2 ubiquitin-conjugating enzyme]-S-ubiquitinyl-L-cysteine + [acceptor protein]-L-lysine = [E2 ubiquitin-conjugating enzyme]-L-cysteine + [acceptor protein]-N(6)-ubiquitinyl-L-lysine.</text>
        <dbReference type="EC" id="2.3.2.31"/>
    </reaction>
</comment>
<evidence type="ECO:0000256" key="8">
    <source>
        <dbReference type="ARBA" id="ARBA00022786"/>
    </source>
</evidence>
<keyword evidence="15" id="KW-1185">Reference proteome</keyword>
<dbReference type="Pfam" id="PF01485">
    <property type="entry name" value="IBR"/>
    <property type="match status" value="1"/>
</dbReference>
<reference evidence="14" key="1">
    <citation type="submission" date="2021-05" db="EMBL/GenBank/DDBJ databases">
        <title>The genome of the haptophyte Pavlova lutheri (Diacronema luteri, Pavlovales) - a model for lipid biosynthesis in eukaryotic algae.</title>
        <authorList>
            <person name="Hulatt C.J."/>
            <person name="Posewitz M.C."/>
        </authorList>
    </citation>
    <scope>NUCLEOTIDE SEQUENCE</scope>
    <source>
        <strain evidence="14">NIVA-4/92</strain>
    </source>
</reference>
<keyword evidence="9" id="KW-0862">Zinc</keyword>
<dbReference type="Pfam" id="PF21235">
    <property type="entry name" value="UBA_ARI1"/>
    <property type="match status" value="1"/>
</dbReference>
<evidence type="ECO:0000256" key="7">
    <source>
        <dbReference type="ARBA" id="ARBA00022771"/>
    </source>
</evidence>
<evidence type="ECO:0000256" key="6">
    <source>
        <dbReference type="ARBA" id="ARBA00022737"/>
    </source>
</evidence>
<proteinExistence type="predicted"/>
<evidence type="ECO:0000256" key="5">
    <source>
        <dbReference type="ARBA" id="ARBA00022723"/>
    </source>
</evidence>
<feature type="domain" description="RING-type" evidence="12">
    <location>
        <begin position="122"/>
        <end position="170"/>
    </location>
</feature>
<dbReference type="InterPro" id="IPR048962">
    <property type="entry name" value="ARIH1-like_UBL"/>
</dbReference>
<dbReference type="AlphaFoldDB" id="A0A8J5XPY1"/>
<evidence type="ECO:0000256" key="2">
    <source>
        <dbReference type="ARBA" id="ARBA00004906"/>
    </source>
</evidence>
<dbReference type="FunFam" id="1.20.120.1750:FF:000002">
    <property type="entry name" value="RBR-type E3 ubiquitin transferase"/>
    <property type="match status" value="1"/>
</dbReference>
<dbReference type="SUPFAM" id="SSF57850">
    <property type="entry name" value="RING/U-box"/>
    <property type="match status" value="3"/>
</dbReference>
<dbReference type="PANTHER" id="PTHR11685">
    <property type="entry name" value="RBR FAMILY RING FINGER AND IBR DOMAIN-CONTAINING"/>
    <property type="match status" value="1"/>
</dbReference>
<dbReference type="OrthoDB" id="10009520at2759"/>
<evidence type="ECO:0000313" key="14">
    <source>
        <dbReference type="EMBL" id="KAG8466127.1"/>
    </source>
</evidence>
<feature type="domain" description="RING-type" evidence="13">
    <location>
        <begin position="118"/>
        <end position="334"/>
    </location>
</feature>
<dbReference type="GO" id="GO:0008270">
    <property type="term" value="F:zinc ion binding"/>
    <property type="evidence" value="ECO:0007669"/>
    <property type="project" value="UniProtKB-KW"/>
</dbReference>
<dbReference type="SMART" id="SM00184">
    <property type="entry name" value="RING"/>
    <property type="match status" value="2"/>
</dbReference>
<dbReference type="InterPro" id="IPR054694">
    <property type="entry name" value="Parkin-like_IBR"/>
</dbReference>
<dbReference type="EC" id="2.3.2.31" evidence="3"/>
<dbReference type="Pfam" id="PF00097">
    <property type="entry name" value="zf-C3HC4"/>
    <property type="match status" value="1"/>
</dbReference>
<name>A0A8J5XPY1_DIALT</name>
<evidence type="ECO:0000259" key="13">
    <source>
        <dbReference type="PROSITE" id="PS51873"/>
    </source>
</evidence>
<feature type="compositionally biased region" description="Acidic residues" evidence="11">
    <location>
        <begin position="1"/>
        <end position="29"/>
    </location>
</feature>
<dbReference type="Proteomes" id="UP000751190">
    <property type="component" value="Unassembled WGS sequence"/>
</dbReference>
<dbReference type="InterPro" id="IPR013083">
    <property type="entry name" value="Znf_RING/FYVE/PHD"/>
</dbReference>
<dbReference type="SMART" id="SM00647">
    <property type="entry name" value="IBR"/>
    <property type="match status" value="2"/>
</dbReference>
<dbReference type="CDD" id="cd20356">
    <property type="entry name" value="Rcat_RBR_HHARI-like"/>
    <property type="match status" value="1"/>
</dbReference>
<keyword evidence="4" id="KW-0808">Transferase</keyword>
<accession>A0A8J5XPY1</accession>
<dbReference type="GO" id="GO:0061630">
    <property type="term" value="F:ubiquitin protein ligase activity"/>
    <property type="evidence" value="ECO:0007669"/>
    <property type="project" value="UniProtKB-EC"/>
</dbReference>
<dbReference type="Gene3D" id="3.30.40.10">
    <property type="entry name" value="Zinc/RING finger domain, C3HC4 (zinc finger)"/>
    <property type="match status" value="1"/>
</dbReference>
<dbReference type="Gene3D" id="1.20.120.1750">
    <property type="match status" value="1"/>
</dbReference>
<dbReference type="GO" id="GO:0016567">
    <property type="term" value="P:protein ubiquitination"/>
    <property type="evidence" value="ECO:0007669"/>
    <property type="project" value="InterPro"/>
</dbReference>
<dbReference type="InterPro" id="IPR018957">
    <property type="entry name" value="Znf_C3HC4_RING-type"/>
</dbReference>
<comment type="pathway">
    <text evidence="2">Protein modification; protein ubiquitination.</text>
</comment>
<evidence type="ECO:0000256" key="3">
    <source>
        <dbReference type="ARBA" id="ARBA00012251"/>
    </source>
</evidence>
<dbReference type="PROSITE" id="PS51873">
    <property type="entry name" value="TRIAD"/>
    <property type="match status" value="1"/>
</dbReference>
<protein>
    <recommendedName>
        <fullName evidence="3">RBR-type E3 ubiquitin transferase</fullName>
        <ecNumber evidence="3">2.3.2.31</ecNumber>
    </recommendedName>
</protein>
<dbReference type="PROSITE" id="PS50089">
    <property type="entry name" value="ZF_RING_2"/>
    <property type="match status" value="1"/>
</dbReference>
<keyword evidence="8" id="KW-0833">Ubl conjugation pathway</keyword>
<evidence type="ECO:0000256" key="10">
    <source>
        <dbReference type="PROSITE-ProRule" id="PRU00175"/>
    </source>
</evidence>
<dbReference type="EMBL" id="JAGTXO010000008">
    <property type="protein sequence ID" value="KAG8466127.1"/>
    <property type="molecule type" value="Genomic_DNA"/>
</dbReference>
<dbReference type="InterPro" id="IPR044066">
    <property type="entry name" value="TRIAD_supradom"/>
</dbReference>
<dbReference type="OMA" id="PYAYYMD"/>
<evidence type="ECO:0000259" key="12">
    <source>
        <dbReference type="PROSITE" id="PS50089"/>
    </source>
</evidence>
<keyword evidence="6" id="KW-0677">Repeat</keyword>
<dbReference type="Pfam" id="PF19422">
    <property type="entry name" value="Ariadne"/>
    <property type="match status" value="1"/>
</dbReference>
<dbReference type="Pfam" id="PF22605">
    <property type="entry name" value="IBR_2"/>
    <property type="match status" value="1"/>
</dbReference>
<gene>
    <name evidence="14" type="ORF">KFE25_001883</name>
</gene>
<evidence type="ECO:0000256" key="1">
    <source>
        <dbReference type="ARBA" id="ARBA00001798"/>
    </source>
</evidence>
<evidence type="ECO:0000256" key="4">
    <source>
        <dbReference type="ARBA" id="ARBA00022679"/>
    </source>
</evidence>
<evidence type="ECO:0000256" key="9">
    <source>
        <dbReference type="ARBA" id="ARBA00022833"/>
    </source>
</evidence>
<comment type="caution">
    <text evidence="14">The sequence shown here is derived from an EMBL/GenBank/DDBJ whole genome shotgun (WGS) entry which is preliminary data.</text>
</comment>
<organism evidence="14 15">
    <name type="scientific">Diacronema lutheri</name>
    <name type="common">Unicellular marine alga</name>
    <name type="synonym">Monochrysis lutheri</name>
    <dbReference type="NCBI Taxonomy" id="2081491"/>
    <lineage>
        <taxon>Eukaryota</taxon>
        <taxon>Haptista</taxon>
        <taxon>Haptophyta</taxon>
        <taxon>Pavlovophyceae</taxon>
        <taxon>Pavlovales</taxon>
        <taxon>Pavlovaceae</taxon>
        <taxon>Diacronema</taxon>
    </lineage>
</organism>
<dbReference type="InterPro" id="IPR002867">
    <property type="entry name" value="IBR_dom"/>
</dbReference>
<keyword evidence="5" id="KW-0479">Metal-binding</keyword>
<dbReference type="InterPro" id="IPR031127">
    <property type="entry name" value="E3_UB_ligase_RBR"/>
</dbReference>
<keyword evidence="7 10" id="KW-0863">Zinc-finger</keyword>
<evidence type="ECO:0000256" key="11">
    <source>
        <dbReference type="SAM" id="MobiDB-lite"/>
    </source>
</evidence>